<comment type="caution">
    <text evidence="5">The sequence shown here is derived from an EMBL/GenBank/DDBJ whole genome shotgun (WGS) entry which is preliminary data.</text>
</comment>
<dbReference type="Proteomes" id="UP000638560">
    <property type="component" value="Unassembled WGS sequence"/>
</dbReference>
<dbReference type="EMBL" id="JADPUN010000084">
    <property type="protein sequence ID" value="MBF9128675.1"/>
    <property type="molecule type" value="Genomic_DNA"/>
</dbReference>
<feature type="domain" description="Rhodanese" evidence="4">
    <location>
        <begin position="165"/>
        <end position="277"/>
    </location>
</feature>
<dbReference type="PROSITE" id="PS50206">
    <property type="entry name" value="RHODANESE_3"/>
    <property type="match status" value="2"/>
</dbReference>
<name>A0ABS0GR44_9ACTN</name>
<feature type="region of interest" description="Disordered" evidence="3">
    <location>
        <begin position="271"/>
        <end position="297"/>
    </location>
</feature>
<dbReference type="CDD" id="cd01449">
    <property type="entry name" value="TST_Repeat_2"/>
    <property type="match status" value="1"/>
</dbReference>
<keyword evidence="1" id="KW-0808">Transferase</keyword>
<evidence type="ECO:0000256" key="3">
    <source>
        <dbReference type="SAM" id="MobiDB-lite"/>
    </source>
</evidence>
<dbReference type="PROSITE" id="PS00380">
    <property type="entry name" value="RHODANESE_1"/>
    <property type="match status" value="1"/>
</dbReference>
<dbReference type="PANTHER" id="PTHR11364:SF27">
    <property type="entry name" value="SULFURTRANSFERASE"/>
    <property type="match status" value="1"/>
</dbReference>
<evidence type="ECO:0000259" key="4">
    <source>
        <dbReference type="PROSITE" id="PS50206"/>
    </source>
</evidence>
<evidence type="ECO:0000313" key="5">
    <source>
        <dbReference type="EMBL" id="MBF9128675.1"/>
    </source>
</evidence>
<dbReference type="SMART" id="SM00450">
    <property type="entry name" value="RHOD"/>
    <property type="match status" value="2"/>
</dbReference>
<evidence type="ECO:0000313" key="6">
    <source>
        <dbReference type="Proteomes" id="UP000638560"/>
    </source>
</evidence>
<accession>A0ABS0GR44</accession>
<evidence type="ECO:0000256" key="1">
    <source>
        <dbReference type="ARBA" id="ARBA00022679"/>
    </source>
</evidence>
<dbReference type="CDD" id="cd01448">
    <property type="entry name" value="TST_Repeat_1"/>
    <property type="match status" value="1"/>
</dbReference>
<protein>
    <submittedName>
        <fullName evidence="5">Sulfurtransferase</fullName>
    </submittedName>
</protein>
<feature type="compositionally biased region" description="Gly residues" evidence="3">
    <location>
        <begin position="286"/>
        <end position="297"/>
    </location>
</feature>
<reference evidence="5 6" key="1">
    <citation type="submission" date="2020-11" db="EMBL/GenBank/DDBJ databases">
        <title>A novel isolate from a Black sea contaminated sediment with potential to produce alkanes: Plantactinospora alkalitolerans sp. nov.</title>
        <authorList>
            <person name="Carro L."/>
            <person name="Veyisoglu A."/>
            <person name="Guven K."/>
            <person name="Schumann P."/>
            <person name="Klenk H.-P."/>
            <person name="Sahin N."/>
        </authorList>
    </citation>
    <scope>NUCLEOTIDE SEQUENCE [LARGE SCALE GENOMIC DNA]</scope>
    <source>
        <strain evidence="5 6">S1510</strain>
    </source>
</reference>
<dbReference type="SUPFAM" id="SSF52821">
    <property type="entry name" value="Rhodanese/Cell cycle control phosphatase"/>
    <property type="match status" value="2"/>
</dbReference>
<dbReference type="RefSeq" id="WP_196200328.1">
    <property type="nucleotide sequence ID" value="NZ_JADPUN010000084.1"/>
</dbReference>
<dbReference type="InterPro" id="IPR036873">
    <property type="entry name" value="Rhodanese-like_dom_sf"/>
</dbReference>
<keyword evidence="6" id="KW-1185">Reference proteome</keyword>
<sequence>MPVPDDLFVDVTGLAAELASPEPPTLLDVRWRLVGAPGRVDYEAGHLPGAVFVDLDTELCGPPGAGGRHPLPDPAVLQRVLRAAGVRAGHPVVTYDGGDQMAAARAWWTLRWAGHRQVRVLDGGFPAWVGAGRPVSTEPADPLPGDLTVRPGGMPALDARQAARVAAEGVLIDVRTAARYRGETEPIDPVAGHVPGAVNLPAAEYADADGRLPAAGLLRERFVEAGVRPGVPVAAYCGSGVTAAQAVLALHRAGFPDAALYVGSWSDWLTDPARPVATTTDPDPGSGSGSGSGSERP</sequence>
<feature type="domain" description="Rhodanese" evidence="4">
    <location>
        <begin position="20"/>
        <end position="137"/>
    </location>
</feature>
<evidence type="ECO:0000256" key="2">
    <source>
        <dbReference type="ARBA" id="ARBA00022737"/>
    </source>
</evidence>
<dbReference type="InterPro" id="IPR045078">
    <property type="entry name" value="TST/MPST-like"/>
</dbReference>
<proteinExistence type="predicted"/>
<gene>
    <name evidence="5" type="ORF">I0C86_06680</name>
</gene>
<dbReference type="Gene3D" id="3.40.250.10">
    <property type="entry name" value="Rhodanese-like domain"/>
    <property type="match status" value="2"/>
</dbReference>
<keyword evidence="2" id="KW-0677">Repeat</keyword>
<dbReference type="InterPro" id="IPR001307">
    <property type="entry name" value="Thiosulphate_STrfase_CS"/>
</dbReference>
<dbReference type="Pfam" id="PF00581">
    <property type="entry name" value="Rhodanese"/>
    <property type="match status" value="2"/>
</dbReference>
<dbReference type="PANTHER" id="PTHR11364">
    <property type="entry name" value="THIOSULFATE SULFERTANSFERASE"/>
    <property type="match status" value="1"/>
</dbReference>
<organism evidence="5 6">
    <name type="scientific">Plantactinospora alkalitolerans</name>
    <dbReference type="NCBI Taxonomy" id="2789879"/>
    <lineage>
        <taxon>Bacteria</taxon>
        <taxon>Bacillati</taxon>
        <taxon>Actinomycetota</taxon>
        <taxon>Actinomycetes</taxon>
        <taxon>Micromonosporales</taxon>
        <taxon>Micromonosporaceae</taxon>
        <taxon>Plantactinospora</taxon>
    </lineage>
</organism>
<dbReference type="InterPro" id="IPR001763">
    <property type="entry name" value="Rhodanese-like_dom"/>
</dbReference>